<sequence>MLQLQKRILQLAWPIMLSNITVPLLGLVDTAVLGHLDEVSYLGAVALGSQVVTLMLWSFGFLRMGTTSLSAHAIGAGVGSERILQNALLMALFISLPLMVFAFLSLENIIALIGGSPVVQALAVEYANIRLIATPAVLIQYVLIGWFIGRGETKVPLLLLIVSNSINALLDVILVYGYGLNSDGVAWATLCADYTAASLGLIWAWRTVNKISGKEKKPFHWPSWQELKPLININHQLFVRTLCLLSVFIFFTSQGAKQGDMVLAVNAIMITLLLLISNALDGFAHAAETLVGQSLGAKNFSRLRQSIWLTGANALGIALLMVLLFAWQGDNLLGLLTDQTDVLALAIEYSPWLIFLPLIGCSSYWLDGIFIGMQASAQMRNSMLLAATLIFLPVWFLTQGLGNDGLWLAFYAFLLARSAFMVPAFLTILNKHQLFANKN</sequence>
<dbReference type="CDD" id="cd13136">
    <property type="entry name" value="MATE_DinF_like"/>
    <property type="match status" value="1"/>
</dbReference>
<keyword evidence="6 11" id="KW-0812">Transmembrane</keyword>
<feature type="transmembrane region" description="Helical" evidence="11">
    <location>
        <begin position="126"/>
        <end position="148"/>
    </location>
</feature>
<feature type="transmembrane region" description="Helical" evidence="11">
    <location>
        <begin position="83"/>
        <end position="106"/>
    </location>
</feature>
<feature type="transmembrane region" description="Helical" evidence="11">
    <location>
        <begin position="184"/>
        <end position="205"/>
    </location>
</feature>
<feature type="transmembrane region" description="Helical" evidence="11">
    <location>
        <begin position="307"/>
        <end position="329"/>
    </location>
</feature>
<dbReference type="Proteomes" id="UP000227088">
    <property type="component" value="Unassembled WGS sequence"/>
</dbReference>
<dbReference type="EMBL" id="MABE01000049">
    <property type="protein sequence ID" value="OUS41476.1"/>
    <property type="molecule type" value="Genomic_DNA"/>
</dbReference>
<feature type="transmembrane region" description="Helical" evidence="11">
    <location>
        <begin position="237"/>
        <end position="256"/>
    </location>
</feature>
<keyword evidence="4" id="KW-0050">Antiport</keyword>
<dbReference type="Pfam" id="PF01554">
    <property type="entry name" value="MatE"/>
    <property type="match status" value="2"/>
</dbReference>
<reference evidence="13" key="1">
    <citation type="journal article" date="2017" name="Proc. Natl. Acad. Sci. U.S.A.">
        <title>Simulation of Deepwater Horizon oil plume reveals substrate specialization within a complex community of hydrocarbon degraders.</title>
        <authorList>
            <person name="Hu P."/>
            <person name="Dubinsky E.A."/>
            <person name="Probst A.J."/>
            <person name="Wang J."/>
            <person name="Sieber C.M.K."/>
            <person name="Tom L.M."/>
            <person name="Gardinali P."/>
            <person name="Banfield J.F."/>
            <person name="Atlas R.M."/>
            <person name="Andersen G.L."/>
        </authorList>
    </citation>
    <scope>NUCLEOTIDE SEQUENCE [LARGE SCALE GENOMIC DNA]</scope>
</reference>
<dbReference type="PANTHER" id="PTHR43298:SF2">
    <property type="entry name" value="FMN_FAD EXPORTER YEEO-RELATED"/>
    <property type="match status" value="1"/>
</dbReference>
<dbReference type="GO" id="GO:0006811">
    <property type="term" value="P:monoatomic ion transport"/>
    <property type="evidence" value="ECO:0007669"/>
    <property type="project" value="UniProtKB-KW"/>
</dbReference>
<evidence type="ECO:0000256" key="9">
    <source>
        <dbReference type="ARBA" id="ARBA00023136"/>
    </source>
</evidence>
<name>A0A1Y5HVZ6_OLEAN</name>
<comment type="subcellular location">
    <subcellularLocation>
        <location evidence="1">Cell inner membrane</location>
        <topology evidence="1">Multi-pass membrane protein</topology>
    </subcellularLocation>
</comment>
<feature type="transmembrane region" description="Helical" evidence="11">
    <location>
        <begin position="39"/>
        <end position="62"/>
    </location>
</feature>
<dbReference type="GO" id="GO:0005886">
    <property type="term" value="C:plasma membrane"/>
    <property type="evidence" value="ECO:0007669"/>
    <property type="project" value="UniProtKB-SubCell"/>
</dbReference>
<dbReference type="InterPro" id="IPR044644">
    <property type="entry name" value="DinF-like"/>
</dbReference>
<evidence type="ECO:0000256" key="5">
    <source>
        <dbReference type="ARBA" id="ARBA00022475"/>
    </source>
</evidence>
<dbReference type="AlphaFoldDB" id="A0A1Y5HVZ6"/>
<feature type="transmembrane region" description="Helical" evidence="11">
    <location>
        <begin position="408"/>
        <end position="429"/>
    </location>
</feature>
<dbReference type="InterPro" id="IPR050222">
    <property type="entry name" value="MATE_MdtK"/>
</dbReference>
<comment type="caution">
    <text evidence="12">The sequence shown here is derived from an EMBL/GenBank/DDBJ whole genome shotgun (WGS) entry which is preliminary data.</text>
</comment>
<dbReference type="InterPro" id="IPR048279">
    <property type="entry name" value="MdtK-like"/>
</dbReference>
<comment type="similarity">
    <text evidence="2">Belongs to the multi antimicrobial extrusion (MATE) (TC 2.A.66.1) family.</text>
</comment>
<evidence type="ECO:0000256" key="10">
    <source>
        <dbReference type="ARBA" id="ARBA00031636"/>
    </source>
</evidence>
<evidence type="ECO:0000256" key="8">
    <source>
        <dbReference type="ARBA" id="ARBA00023065"/>
    </source>
</evidence>
<dbReference type="NCBIfam" id="TIGR00797">
    <property type="entry name" value="matE"/>
    <property type="match status" value="1"/>
</dbReference>
<evidence type="ECO:0000256" key="1">
    <source>
        <dbReference type="ARBA" id="ARBA00004429"/>
    </source>
</evidence>
<feature type="transmembrane region" description="Helical" evidence="11">
    <location>
        <begin position="12"/>
        <end position="33"/>
    </location>
</feature>
<evidence type="ECO:0000256" key="7">
    <source>
        <dbReference type="ARBA" id="ARBA00022989"/>
    </source>
</evidence>
<keyword evidence="9 11" id="KW-0472">Membrane</keyword>
<evidence type="ECO:0000256" key="6">
    <source>
        <dbReference type="ARBA" id="ARBA00022692"/>
    </source>
</evidence>
<keyword evidence="3" id="KW-0813">Transport</keyword>
<keyword evidence="7 11" id="KW-1133">Transmembrane helix</keyword>
<evidence type="ECO:0000256" key="2">
    <source>
        <dbReference type="ARBA" id="ARBA00010199"/>
    </source>
</evidence>
<gene>
    <name evidence="12" type="ORF">A9R00_00730</name>
</gene>
<protein>
    <recommendedName>
        <fullName evidence="10">Multidrug-efflux transporter</fullName>
    </recommendedName>
</protein>
<feature type="transmembrane region" description="Helical" evidence="11">
    <location>
        <begin position="383"/>
        <end position="402"/>
    </location>
</feature>
<dbReference type="PANTHER" id="PTHR43298">
    <property type="entry name" value="MULTIDRUG RESISTANCE PROTEIN NORM-RELATED"/>
    <property type="match status" value="1"/>
</dbReference>
<keyword evidence="5" id="KW-1003">Cell membrane</keyword>
<dbReference type="InterPro" id="IPR002528">
    <property type="entry name" value="MATE_fam"/>
</dbReference>
<feature type="transmembrane region" description="Helical" evidence="11">
    <location>
        <begin position="262"/>
        <end position="286"/>
    </location>
</feature>
<evidence type="ECO:0000256" key="11">
    <source>
        <dbReference type="SAM" id="Phobius"/>
    </source>
</evidence>
<evidence type="ECO:0000313" key="12">
    <source>
        <dbReference type="EMBL" id="OUS41476.1"/>
    </source>
</evidence>
<organism evidence="12 13">
    <name type="scientific">Oleispira antarctica</name>
    <dbReference type="NCBI Taxonomy" id="188908"/>
    <lineage>
        <taxon>Bacteria</taxon>
        <taxon>Pseudomonadati</taxon>
        <taxon>Pseudomonadota</taxon>
        <taxon>Gammaproteobacteria</taxon>
        <taxon>Oceanospirillales</taxon>
        <taxon>Oceanospirillaceae</taxon>
        <taxon>Oleispira</taxon>
    </lineage>
</organism>
<evidence type="ECO:0000256" key="4">
    <source>
        <dbReference type="ARBA" id="ARBA00022449"/>
    </source>
</evidence>
<feature type="transmembrane region" description="Helical" evidence="11">
    <location>
        <begin position="349"/>
        <end position="371"/>
    </location>
</feature>
<feature type="transmembrane region" description="Helical" evidence="11">
    <location>
        <begin position="155"/>
        <end position="178"/>
    </location>
</feature>
<dbReference type="GO" id="GO:0042910">
    <property type="term" value="F:xenobiotic transmembrane transporter activity"/>
    <property type="evidence" value="ECO:0007669"/>
    <property type="project" value="InterPro"/>
</dbReference>
<proteinExistence type="inferred from homology"/>
<dbReference type="GO" id="GO:0015297">
    <property type="term" value="F:antiporter activity"/>
    <property type="evidence" value="ECO:0007669"/>
    <property type="project" value="UniProtKB-KW"/>
</dbReference>
<keyword evidence="8" id="KW-0406">Ion transport</keyword>
<evidence type="ECO:0000256" key="3">
    <source>
        <dbReference type="ARBA" id="ARBA00022448"/>
    </source>
</evidence>
<dbReference type="PIRSF" id="PIRSF006603">
    <property type="entry name" value="DinF"/>
    <property type="match status" value="1"/>
</dbReference>
<evidence type="ECO:0000313" key="13">
    <source>
        <dbReference type="Proteomes" id="UP000227088"/>
    </source>
</evidence>
<accession>A0A1Y5HVZ6</accession>